<evidence type="ECO:0000313" key="2">
    <source>
        <dbReference type="Proteomes" id="UP000246078"/>
    </source>
</evidence>
<dbReference type="VEuPathDB" id="TriTrypDB:TcBrA4_0157100"/>
<name>A0A2V2V8F1_TRYCR</name>
<proteinExistence type="predicted"/>
<gene>
    <name evidence="1" type="ORF">C3747_317g20</name>
</gene>
<dbReference type="VEuPathDB" id="TriTrypDB:TCSYLVIO_006436"/>
<dbReference type="Proteomes" id="UP000246078">
    <property type="component" value="Unassembled WGS sequence"/>
</dbReference>
<accession>A0A2V2V8F1</accession>
<evidence type="ECO:0000313" key="1">
    <source>
        <dbReference type="EMBL" id="PWU92554.1"/>
    </source>
</evidence>
<comment type="caution">
    <text evidence="1">The sequence shown here is derived from an EMBL/GenBank/DDBJ whole genome shotgun (WGS) entry which is preliminary data.</text>
</comment>
<organism evidence="1 2">
    <name type="scientific">Trypanosoma cruzi</name>
    <dbReference type="NCBI Taxonomy" id="5693"/>
    <lineage>
        <taxon>Eukaryota</taxon>
        <taxon>Discoba</taxon>
        <taxon>Euglenozoa</taxon>
        <taxon>Kinetoplastea</taxon>
        <taxon>Metakinetoplastina</taxon>
        <taxon>Trypanosomatida</taxon>
        <taxon>Trypanosomatidae</taxon>
        <taxon>Trypanosoma</taxon>
        <taxon>Schizotrypanum</taxon>
    </lineage>
</organism>
<dbReference type="VEuPathDB" id="TriTrypDB:TcCLB.509163.110"/>
<sequence length="213" mass="24588">MERCTVFAFLDADFITAIRHKLREPKRTARRQPHRSALEVYSQERPTRHHVLPPPHYFSEKVGVDCCVLYLPEVEEFPLLDAFFLNSPRNTLVGLQMTTAGAHHTITSTVKQFTECLAAYFKGWNKLSRDMSWEIIYVQHAASKMISKWQGCDVDNSDNVSRAESRENSAFWKEKGASTKCQYYPETFEGTKHSAVWKNRRNRKTNWGGKGAV</sequence>
<dbReference type="AlphaFoldDB" id="A0A2V2V8F1"/>
<dbReference type="NCBIfam" id="TIGR01631">
    <property type="entry name" value="Trypano_RHS"/>
    <property type="match status" value="1"/>
</dbReference>
<dbReference type="VEuPathDB" id="TriTrypDB:BCY84_07323"/>
<protein>
    <submittedName>
        <fullName evidence="1">Putative retrotransposon hot spot (RHS) protein</fullName>
    </submittedName>
</protein>
<dbReference type="VEuPathDB" id="TriTrypDB:C4B63_154g12"/>
<dbReference type="VEuPathDB" id="TriTrypDB:C3747_317g20"/>
<reference evidence="1 2" key="1">
    <citation type="journal article" date="2018" name="Microb. Genom.">
        <title>Expanding an expanded genome: long-read sequencing of Trypanosoma cruzi.</title>
        <authorList>
            <person name="Berna L."/>
            <person name="Rodriguez M."/>
            <person name="Chiribao M.L."/>
            <person name="Parodi-Talice A."/>
            <person name="Pita S."/>
            <person name="Rijo G."/>
            <person name="Alvarez-Valin F."/>
            <person name="Robello C."/>
        </authorList>
    </citation>
    <scope>NUCLEOTIDE SEQUENCE [LARGE SCALE GENOMIC DNA]</scope>
    <source>
        <strain evidence="1 2">TCC</strain>
    </source>
</reference>
<dbReference type="VEuPathDB" id="TriTrypDB:TcCLB.511121.11"/>
<dbReference type="VEuPathDB" id="TriTrypDB:TcCL_NonESM10298"/>
<dbReference type="VEuPathDB" id="TriTrypDB:TcG_12941"/>
<dbReference type="EMBL" id="PRFC01000317">
    <property type="protein sequence ID" value="PWU92554.1"/>
    <property type="molecule type" value="Genomic_DNA"/>
</dbReference>
<dbReference type="InterPro" id="IPR006518">
    <property type="entry name" value="Trypano_RHS"/>
</dbReference>